<name>A0AAE9YA95_9ACTN</name>
<keyword evidence="7" id="KW-1185">Reference proteome</keyword>
<proteinExistence type="inferred from homology"/>
<keyword evidence="4" id="KW-0472">Membrane</keyword>
<evidence type="ECO:0000256" key="4">
    <source>
        <dbReference type="SAM" id="Phobius"/>
    </source>
</evidence>
<evidence type="ECO:0000259" key="5">
    <source>
        <dbReference type="Pfam" id="PF13458"/>
    </source>
</evidence>
<dbReference type="InterPro" id="IPR028082">
    <property type="entry name" value="Peripla_BP_I"/>
</dbReference>
<dbReference type="Pfam" id="PF13458">
    <property type="entry name" value="Peripla_BP_6"/>
    <property type="match status" value="1"/>
</dbReference>
<gene>
    <name evidence="6" type="ORF">PO878_12405</name>
</gene>
<comment type="similarity">
    <text evidence="1">Belongs to the leucine-binding protein family.</text>
</comment>
<dbReference type="RefSeq" id="WP_272734822.1">
    <property type="nucleotide sequence ID" value="NZ_CP116942.1"/>
</dbReference>
<evidence type="ECO:0000313" key="7">
    <source>
        <dbReference type="Proteomes" id="UP001216390"/>
    </source>
</evidence>
<evidence type="ECO:0000256" key="3">
    <source>
        <dbReference type="SAM" id="MobiDB-lite"/>
    </source>
</evidence>
<dbReference type="Proteomes" id="UP001216390">
    <property type="component" value="Chromosome"/>
</dbReference>
<evidence type="ECO:0000256" key="2">
    <source>
        <dbReference type="ARBA" id="ARBA00022729"/>
    </source>
</evidence>
<dbReference type="Gene3D" id="3.40.50.2300">
    <property type="match status" value="2"/>
</dbReference>
<reference evidence="6" key="1">
    <citation type="submission" date="2023-01" db="EMBL/GenBank/DDBJ databases">
        <title>The diversity of Class Acidimicrobiia in South China Sea sediment environments and the proposal of Iamia marina sp. nov., a novel species of the genus Iamia.</title>
        <authorList>
            <person name="He Y."/>
            <person name="Tian X."/>
        </authorList>
    </citation>
    <scope>NUCLEOTIDE SEQUENCE</scope>
    <source>
        <strain evidence="6">DSM 19957</strain>
    </source>
</reference>
<sequence>MLPSSDEPTPARNRQLRRWGPLAALAVVAIVVVAVVVATGGGDDDGGGDEETAAASAELPEGAISWTMAEEDDLDVTFPDTCDPETGKVAIPFFFTQECFADVDDNGGATSNGVTADSIKVVVYVAPEDDPVLDYVTSAIANDDTNQDVKDTYQGYVDLFNEYYQTYGRTVEVEFLDGSGTSDDEVAARADAVKAADEMGAFAVFGGPVLTSAFADELAARGVVCVGCTGGNEEFYAERSPYLYGVGINADQLQLHLVEYITKRLAGQPAEWAGDEAMTDQERTFGLLWIESNDTSAIQAERLEERLGEEGIDLAESISYTLDPARLQEQATSVIARFKAAGVTTLIFSGDPVAPATFTQEATAQGYSPEWLIGPSTLVDVNAFARTYDQDQWAHAFGPSALTVRQSAENSASYQLYEWYNGEPPPAVDTNAVLFPNPSLFFAGVQLAGPDLTPETFQAGLFSREPTPNVVTSPSLSYGDHGLWPYDDFNGTDDATEIWYDPTVEGLDEVDNEGTGMYRYVDGGVRHLPGEWPDGPAAVFDPEGTVTTFEDPPPDESPKDYPAP</sequence>
<dbReference type="KEGG" id="ima:PO878_12405"/>
<evidence type="ECO:0000256" key="1">
    <source>
        <dbReference type="ARBA" id="ARBA00010062"/>
    </source>
</evidence>
<organism evidence="6 7">
    <name type="scientific">Iamia majanohamensis</name>
    <dbReference type="NCBI Taxonomy" id="467976"/>
    <lineage>
        <taxon>Bacteria</taxon>
        <taxon>Bacillati</taxon>
        <taxon>Actinomycetota</taxon>
        <taxon>Acidimicrobiia</taxon>
        <taxon>Acidimicrobiales</taxon>
        <taxon>Iamiaceae</taxon>
        <taxon>Iamia</taxon>
    </lineage>
</organism>
<dbReference type="EMBL" id="CP116942">
    <property type="protein sequence ID" value="WCO65297.1"/>
    <property type="molecule type" value="Genomic_DNA"/>
</dbReference>
<protein>
    <submittedName>
        <fullName evidence="6">ABC transporter substrate-binding protein</fullName>
    </submittedName>
</protein>
<feature type="transmembrane region" description="Helical" evidence="4">
    <location>
        <begin position="21"/>
        <end position="41"/>
    </location>
</feature>
<feature type="domain" description="Leucine-binding protein" evidence="5">
    <location>
        <begin position="132"/>
        <end position="461"/>
    </location>
</feature>
<feature type="region of interest" description="Disordered" evidence="3">
    <location>
        <begin position="543"/>
        <end position="564"/>
    </location>
</feature>
<dbReference type="SUPFAM" id="SSF53822">
    <property type="entry name" value="Periplasmic binding protein-like I"/>
    <property type="match status" value="1"/>
</dbReference>
<dbReference type="InterPro" id="IPR028081">
    <property type="entry name" value="Leu-bd"/>
</dbReference>
<keyword evidence="2" id="KW-0732">Signal</keyword>
<dbReference type="AlphaFoldDB" id="A0AAE9YA95"/>
<keyword evidence="4" id="KW-0812">Transmembrane</keyword>
<keyword evidence="4" id="KW-1133">Transmembrane helix</keyword>
<evidence type="ECO:0000313" key="6">
    <source>
        <dbReference type="EMBL" id="WCO65297.1"/>
    </source>
</evidence>
<accession>A0AAE9YA95</accession>